<dbReference type="FunFam" id="3.40.50.300:FF:001025">
    <property type="entry name" value="ATPase family, AAA domain-containing 2B"/>
    <property type="match status" value="1"/>
</dbReference>
<dbReference type="InterPro" id="IPR050168">
    <property type="entry name" value="AAA_ATPase_domain"/>
</dbReference>
<proteinExistence type="predicted"/>
<evidence type="ECO:0000256" key="2">
    <source>
        <dbReference type="ARBA" id="ARBA00022840"/>
    </source>
</evidence>
<dbReference type="Proteomes" id="UP000188320">
    <property type="component" value="Unassembled WGS sequence"/>
</dbReference>
<keyword evidence="1" id="KW-0547">Nucleotide-binding</keyword>
<evidence type="ECO:0000259" key="4">
    <source>
        <dbReference type="SMART" id="SM00382"/>
    </source>
</evidence>
<dbReference type="PANTHER" id="PTHR23077:SF9">
    <property type="entry name" value="PEROXISOMAL ATPASE PEX6"/>
    <property type="match status" value="1"/>
</dbReference>
<sequence>MREYWERRGRGRATKVKVVISADEGDDQTGIGITENLSCDFAAPTELFRVAGIENPDVIFVKINIKRLIDKDNETRVVKLLPEAKIKDSREFFNKKKWSANKSDCGQSQDALEIYGINPNMYEWLKSDIEWKMENGSSREISGQEYVDFEATIEIVEPVVLDQVVLSARKREFHDLQTQKDVIGAWIANGLSSFRLHQTYAVKYKEKWIKMNCESCQPEEEGRFVFGHTKIVLIERTEEKTEKNPTLQGESVDATGYQVKLYPIDITSGTERAQSIIEQLYVDISGTEDTAGTVGFMRIKAMARCGIISGEWVTLVNPKTHRKRVIKIVGYDGVDNENGLYVSGNLICSMMVNGDEIDTTVQCVLEKRQEKTLEFPIAKNLVLKRVITPESIKPEIEKYANAEIKSFFGGKASRVMYKGDILRFEIRENEARIKNKLYSQITNEMSDVGEIEEVWNEAEIAYKGDGEGQSGGKNIYYQVSDLEYRNLSDQEFCEDNQIGLTIDKESTRIVISGSINMRIPFISGNDGEDVYREEGERIYKLLDSAIKLGRKRRNIGITLGIKGNIGSGKRQILRRQSEKLGYNFYEVKGSEIVAEINKSSSKNATKGLVGVIEAFMEHCSEIAPVVLYLSELEVIAEHFEVTYGDESRNRELDIFIRKVKNVIKEQMERTIDERGYPMVVVTGLSLNNTKELKDTETKVFYGMNIQEVTINAPNIEQRRRIFLEEIEKRTGHTIGKTGLVNMELAKEMSKQTASFYAKDIVRAVEFGTIDAVKRSRTATKIDKQDLERGIEKVRGNISNMLGVPKIPNVKWEDVGGLEHAKQEIIDTIQLPLLQINGGGDGGGGGMKVRSGLLFYGPPGTGKTLLAKAIATESKLNFFSVKGPELINMYVGESERQIRQVFNKAREASPCVVFFDELDSLAPKRGQLGDSGGVMDRIVSQLLAELDGTHESQFKILTALTRKLVLESNKEDTLEQVSNLCPLNLTGADLYALCADAQLKATIRTIQNIDKKVEEYTISTQLSETRDEHGGGNDGGGGNGSKLQYYLDNIADKNDLKVVLTKQDFLDALSELEPSVSFNDLEKYQALRSKFQ</sequence>
<keyword evidence="2" id="KW-0067">ATP-binding</keyword>
<dbReference type="GO" id="GO:0016558">
    <property type="term" value="P:protein import into peroxisome matrix"/>
    <property type="evidence" value="ECO:0007669"/>
    <property type="project" value="TreeGrafter"/>
</dbReference>
<dbReference type="GO" id="GO:0005778">
    <property type="term" value="C:peroxisomal membrane"/>
    <property type="evidence" value="ECO:0007669"/>
    <property type="project" value="TreeGrafter"/>
</dbReference>
<dbReference type="InterPro" id="IPR003593">
    <property type="entry name" value="AAA+_ATPase"/>
</dbReference>
<dbReference type="Pfam" id="PF23315">
    <property type="entry name" value="PEX6_4th"/>
    <property type="match status" value="1"/>
</dbReference>
<dbReference type="PANTHER" id="PTHR23077">
    <property type="entry name" value="AAA-FAMILY ATPASE"/>
    <property type="match status" value="1"/>
</dbReference>
<dbReference type="InterPro" id="IPR056995">
    <property type="entry name" value="PEX6_4th_dom"/>
</dbReference>
<dbReference type="OrthoDB" id="5553750at2759"/>
<keyword evidence="3" id="KW-0175">Coiled coil</keyword>
<comment type="caution">
    <text evidence="5">The sequence shown here is derived from an EMBL/GenBank/DDBJ whole genome shotgun (WGS) entry which is preliminary data.</text>
</comment>
<dbReference type="AlphaFoldDB" id="A0A1R1PUK2"/>
<reference evidence="6" key="1">
    <citation type="submission" date="2017-01" db="EMBL/GenBank/DDBJ databases">
        <authorList>
            <person name="Wang Y."/>
            <person name="White M."/>
            <person name="Kvist S."/>
            <person name="Moncalvo J.-M."/>
        </authorList>
    </citation>
    <scope>NUCLEOTIDE SEQUENCE [LARGE SCALE GENOMIC DNA]</scope>
    <source>
        <strain evidence="6">COL-18-3</strain>
    </source>
</reference>
<evidence type="ECO:0000256" key="1">
    <source>
        <dbReference type="ARBA" id="ARBA00022741"/>
    </source>
</evidence>
<dbReference type="EMBL" id="LSSK01000168">
    <property type="protein sequence ID" value="OMH84644.1"/>
    <property type="molecule type" value="Genomic_DNA"/>
</dbReference>
<dbReference type="GO" id="GO:0005829">
    <property type="term" value="C:cytosol"/>
    <property type="evidence" value="ECO:0007669"/>
    <property type="project" value="TreeGrafter"/>
</dbReference>
<dbReference type="Gene3D" id="3.40.50.300">
    <property type="entry name" value="P-loop containing nucleotide triphosphate hydrolases"/>
    <property type="match status" value="2"/>
</dbReference>
<dbReference type="GO" id="GO:0005524">
    <property type="term" value="F:ATP binding"/>
    <property type="evidence" value="ECO:0007669"/>
    <property type="project" value="UniProtKB-KW"/>
</dbReference>
<dbReference type="SMART" id="SM00382">
    <property type="entry name" value="AAA"/>
    <property type="match status" value="1"/>
</dbReference>
<keyword evidence="6" id="KW-1185">Reference proteome</keyword>
<evidence type="ECO:0000313" key="5">
    <source>
        <dbReference type="EMBL" id="OMH84644.1"/>
    </source>
</evidence>
<feature type="domain" description="AAA+ ATPase" evidence="4">
    <location>
        <begin position="848"/>
        <end position="1086"/>
    </location>
</feature>
<dbReference type="SUPFAM" id="SSF52540">
    <property type="entry name" value="P-loop containing nucleoside triphosphate hydrolases"/>
    <property type="match status" value="2"/>
</dbReference>
<name>A0A1R1PUK2_ZANCU</name>
<dbReference type="InterPro" id="IPR027417">
    <property type="entry name" value="P-loop_NTPase"/>
</dbReference>
<dbReference type="GO" id="GO:0016887">
    <property type="term" value="F:ATP hydrolysis activity"/>
    <property type="evidence" value="ECO:0007669"/>
    <property type="project" value="InterPro"/>
</dbReference>
<gene>
    <name evidence="5" type="ORF">AX774_g1829</name>
</gene>
<dbReference type="Gene3D" id="1.10.8.60">
    <property type="match status" value="2"/>
</dbReference>
<evidence type="ECO:0000313" key="6">
    <source>
        <dbReference type="Proteomes" id="UP000188320"/>
    </source>
</evidence>
<accession>A0A1R1PUK2</accession>
<evidence type="ECO:0000256" key="3">
    <source>
        <dbReference type="ARBA" id="ARBA00023054"/>
    </source>
</evidence>
<organism evidence="5 6">
    <name type="scientific">Zancudomyces culisetae</name>
    <name type="common">Gut fungus</name>
    <name type="synonym">Smittium culisetae</name>
    <dbReference type="NCBI Taxonomy" id="1213189"/>
    <lineage>
        <taxon>Eukaryota</taxon>
        <taxon>Fungi</taxon>
        <taxon>Fungi incertae sedis</taxon>
        <taxon>Zoopagomycota</taxon>
        <taxon>Kickxellomycotina</taxon>
        <taxon>Harpellomycetes</taxon>
        <taxon>Harpellales</taxon>
        <taxon>Legeriomycetaceae</taxon>
        <taxon>Zancudomyces</taxon>
    </lineage>
</organism>
<dbReference type="InterPro" id="IPR003959">
    <property type="entry name" value="ATPase_AAA_core"/>
</dbReference>
<dbReference type="Pfam" id="PF00004">
    <property type="entry name" value="AAA"/>
    <property type="match status" value="1"/>
</dbReference>
<protein>
    <submittedName>
        <fullName evidence="5">Peroxisomal biogenesis factor 6</fullName>
    </submittedName>
</protein>